<sequence length="83" mass="9795">MTMLTYRQAATRVRRSIKTIKRWRRNGMPMGWELQHGQRVRVVDEEVLLGWFRGRLLADPVHQARLKATRVSLGVEIIPERSE</sequence>
<dbReference type="InterPro" id="IPR009061">
    <property type="entry name" value="DNA-bd_dom_put_sf"/>
</dbReference>
<gene>
    <name evidence="1" type="ORF">JNB62_05465</name>
</gene>
<evidence type="ECO:0008006" key="3">
    <source>
        <dbReference type="Google" id="ProtNLM"/>
    </source>
</evidence>
<accession>A0ABS7HJK2</accession>
<dbReference type="InterPro" id="IPR036388">
    <property type="entry name" value="WH-like_DNA-bd_sf"/>
</dbReference>
<evidence type="ECO:0000313" key="1">
    <source>
        <dbReference type="EMBL" id="MBW9093124.1"/>
    </source>
</evidence>
<reference evidence="1 2" key="1">
    <citation type="journal article" date="2021" name="MBio">
        <title>Poor Competitiveness of Bradyrhizobium in Pigeon Pea Root Colonization in Indian Soils.</title>
        <authorList>
            <person name="Chalasani D."/>
            <person name="Basu A."/>
            <person name="Pullabhotla S.V.S.R.N."/>
            <person name="Jorrin B."/>
            <person name="Neal A.L."/>
            <person name="Poole P.S."/>
            <person name="Podile A.R."/>
            <person name="Tkacz A."/>
        </authorList>
    </citation>
    <scope>NUCLEOTIDE SEQUENCE [LARGE SCALE GENOMIC DNA]</scope>
    <source>
        <strain evidence="1 2">HU14</strain>
    </source>
</reference>
<dbReference type="Proteomes" id="UP001196843">
    <property type="component" value="Unassembled WGS sequence"/>
</dbReference>
<comment type="caution">
    <text evidence="1">The sequence shown here is derived from an EMBL/GenBank/DDBJ whole genome shotgun (WGS) entry which is preliminary data.</text>
</comment>
<proteinExistence type="predicted"/>
<keyword evidence="2" id="KW-1185">Reference proteome</keyword>
<organism evidence="1 2">
    <name type="scientific">Microbacterium jejuense</name>
    <dbReference type="NCBI Taxonomy" id="1263637"/>
    <lineage>
        <taxon>Bacteria</taxon>
        <taxon>Bacillati</taxon>
        <taxon>Actinomycetota</taxon>
        <taxon>Actinomycetes</taxon>
        <taxon>Micrococcales</taxon>
        <taxon>Microbacteriaceae</taxon>
        <taxon>Microbacterium</taxon>
    </lineage>
</organism>
<dbReference type="EMBL" id="JAEUAW010000003">
    <property type="protein sequence ID" value="MBW9093124.1"/>
    <property type="molecule type" value="Genomic_DNA"/>
</dbReference>
<dbReference type="Gene3D" id="1.10.10.10">
    <property type="entry name" value="Winged helix-like DNA-binding domain superfamily/Winged helix DNA-binding domain"/>
    <property type="match status" value="1"/>
</dbReference>
<dbReference type="RefSeq" id="WP_220299846.1">
    <property type="nucleotide sequence ID" value="NZ_JAEUAW010000003.1"/>
</dbReference>
<dbReference type="SUPFAM" id="SSF46955">
    <property type="entry name" value="Putative DNA-binding domain"/>
    <property type="match status" value="1"/>
</dbReference>
<evidence type="ECO:0000313" key="2">
    <source>
        <dbReference type="Proteomes" id="UP001196843"/>
    </source>
</evidence>
<protein>
    <recommendedName>
        <fullName evidence="3">Helix-turn-helix domain-containing protein</fullName>
    </recommendedName>
</protein>
<name>A0ABS7HJK2_9MICO</name>